<evidence type="ECO:0000313" key="1">
    <source>
        <dbReference type="EMBL" id="CAH8327244.1"/>
    </source>
</evidence>
<dbReference type="EMBL" id="CAKOAT010107599">
    <property type="protein sequence ID" value="CAH8327244.1"/>
    <property type="molecule type" value="Genomic_DNA"/>
</dbReference>
<dbReference type="AlphaFoldDB" id="A0ABC8JN55"/>
<keyword evidence="2" id="KW-1185">Reference proteome</keyword>
<evidence type="ECO:0008006" key="3">
    <source>
        <dbReference type="Google" id="ProtNLM"/>
    </source>
</evidence>
<dbReference type="PROSITE" id="PS00962">
    <property type="entry name" value="RIBOSOMAL_S2_1"/>
    <property type="match status" value="1"/>
</dbReference>
<proteinExistence type="predicted"/>
<sequence>MGRVFAIELEGPVYTCLECNTHLGVPSDIISKEVEVFTYVFSRLFNTFLVEKTSNPALQDIFCVGCFNDVGTYGVSGPNSCRVFRNLVHGPEGSDDEV</sequence>
<dbReference type="Proteomes" id="UP001642260">
    <property type="component" value="Unassembled WGS sequence"/>
</dbReference>
<reference evidence="1 2" key="1">
    <citation type="submission" date="2022-03" db="EMBL/GenBank/DDBJ databases">
        <authorList>
            <person name="Macdonald S."/>
            <person name="Ahmed S."/>
            <person name="Newling K."/>
        </authorList>
    </citation>
    <scope>NUCLEOTIDE SEQUENCE [LARGE SCALE GENOMIC DNA]</scope>
</reference>
<organism evidence="1 2">
    <name type="scientific">Eruca vesicaria subsp. sativa</name>
    <name type="common">Garden rocket</name>
    <name type="synonym">Eruca sativa</name>
    <dbReference type="NCBI Taxonomy" id="29727"/>
    <lineage>
        <taxon>Eukaryota</taxon>
        <taxon>Viridiplantae</taxon>
        <taxon>Streptophyta</taxon>
        <taxon>Embryophyta</taxon>
        <taxon>Tracheophyta</taxon>
        <taxon>Spermatophyta</taxon>
        <taxon>Magnoliopsida</taxon>
        <taxon>eudicotyledons</taxon>
        <taxon>Gunneridae</taxon>
        <taxon>Pentapetalae</taxon>
        <taxon>rosids</taxon>
        <taxon>malvids</taxon>
        <taxon>Brassicales</taxon>
        <taxon>Brassicaceae</taxon>
        <taxon>Brassiceae</taxon>
        <taxon>Eruca</taxon>
    </lineage>
</organism>
<dbReference type="InterPro" id="IPR018130">
    <property type="entry name" value="Ribosomal_uS2_CS"/>
</dbReference>
<comment type="caution">
    <text evidence="1">The sequence shown here is derived from an EMBL/GenBank/DDBJ whole genome shotgun (WGS) entry which is preliminary data.</text>
</comment>
<gene>
    <name evidence="1" type="ORF">ERUC_LOCUS11007</name>
</gene>
<accession>A0ABC8JN55</accession>
<name>A0ABC8JN55_ERUVS</name>
<protein>
    <recommendedName>
        <fullName evidence="3">Protein yippee-like</fullName>
    </recommendedName>
</protein>
<evidence type="ECO:0000313" key="2">
    <source>
        <dbReference type="Proteomes" id="UP001642260"/>
    </source>
</evidence>